<proteinExistence type="inferred from homology"/>
<evidence type="ECO:0000256" key="8">
    <source>
        <dbReference type="RuleBase" id="RU361187"/>
    </source>
</evidence>
<dbReference type="Pfam" id="PF04616">
    <property type="entry name" value="Glyco_hydro_43"/>
    <property type="match status" value="1"/>
</dbReference>
<evidence type="ECO:0000256" key="5">
    <source>
        <dbReference type="ARBA" id="ARBA00023295"/>
    </source>
</evidence>
<keyword evidence="5 8" id="KW-0326">Glycosidase</keyword>
<evidence type="ECO:0000256" key="1">
    <source>
        <dbReference type="ARBA" id="ARBA00009865"/>
    </source>
</evidence>
<evidence type="ECO:0000313" key="9">
    <source>
        <dbReference type="EMBL" id="PQV63316.1"/>
    </source>
</evidence>
<evidence type="ECO:0000256" key="3">
    <source>
        <dbReference type="ARBA" id="ARBA00022801"/>
    </source>
</evidence>
<dbReference type="GO" id="GO:0045493">
    <property type="term" value="P:xylan catabolic process"/>
    <property type="evidence" value="ECO:0007669"/>
    <property type="project" value="UniProtKB-KW"/>
</dbReference>
<dbReference type="SUPFAM" id="SSF75005">
    <property type="entry name" value="Arabinanase/levansucrase/invertase"/>
    <property type="match status" value="1"/>
</dbReference>
<evidence type="ECO:0000256" key="2">
    <source>
        <dbReference type="ARBA" id="ARBA00022651"/>
    </source>
</evidence>
<dbReference type="OrthoDB" id="9801455at2"/>
<dbReference type="EMBL" id="NIGF01000013">
    <property type="protein sequence ID" value="PQV63316.1"/>
    <property type="molecule type" value="Genomic_DNA"/>
</dbReference>
<comment type="similarity">
    <text evidence="1 8">Belongs to the glycosyl hydrolase 43 family.</text>
</comment>
<keyword evidence="2" id="KW-0858">Xylan degradation</keyword>
<reference evidence="9 10" key="1">
    <citation type="journal article" date="2018" name="Syst. Appl. Microbiol.">
        <title>Abditibacterium utsteinense sp. nov., the first cultivated member of candidate phylum FBP, isolated from ice-free Antarctic soil samples.</title>
        <authorList>
            <person name="Tahon G."/>
            <person name="Tytgat B."/>
            <person name="Lebbe L."/>
            <person name="Carlier A."/>
            <person name="Willems A."/>
        </authorList>
    </citation>
    <scope>NUCLEOTIDE SEQUENCE [LARGE SCALE GENOMIC DNA]</scope>
    <source>
        <strain evidence="9 10">LMG 29911</strain>
    </source>
</reference>
<accession>A0A2S8SRB2</accession>
<keyword evidence="3 8" id="KW-0378">Hydrolase</keyword>
<evidence type="ECO:0000256" key="6">
    <source>
        <dbReference type="PIRSR" id="PIRSR606710-1"/>
    </source>
</evidence>
<dbReference type="RefSeq" id="WP_106380560.1">
    <property type="nucleotide sequence ID" value="NZ_NIGF01000013.1"/>
</dbReference>
<dbReference type="FunCoup" id="A0A2S8SRB2">
    <property type="interactions" value="17"/>
</dbReference>
<name>A0A2S8SRB2_9BACT</name>
<dbReference type="InterPro" id="IPR006710">
    <property type="entry name" value="Glyco_hydro_43"/>
</dbReference>
<dbReference type="CDD" id="cd18827">
    <property type="entry name" value="GH43_XlnD-like"/>
    <property type="match status" value="1"/>
</dbReference>
<gene>
    <name evidence="9" type="ORF">B1R32_11343</name>
</gene>
<dbReference type="InterPro" id="IPR023296">
    <property type="entry name" value="Glyco_hydro_beta-prop_sf"/>
</dbReference>
<dbReference type="AlphaFoldDB" id="A0A2S8SRB2"/>
<dbReference type="Proteomes" id="UP000237684">
    <property type="component" value="Unassembled WGS sequence"/>
</dbReference>
<feature type="site" description="Important for catalytic activity, responsible for pKa modulation of the active site Glu and correct orientation of both the proton donor and substrate" evidence="7">
    <location>
        <position position="138"/>
    </location>
</feature>
<keyword evidence="4" id="KW-0119">Carbohydrate metabolism</keyword>
<dbReference type="Gene3D" id="2.115.10.20">
    <property type="entry name" value="Glycosyl hydrolase domain, family 43"/>
    <property type="match status" value="1"/>
</dbReference>
<evidence type="ECO:0000313" key="10">
    <source>
        <dbReference type="Proteomes" id="UP000237684"/>
    </source>
</evidence>
<dbReference type="InterPro" id="IPR052176">
    <property type="entry name" value="Glycosyl_Hydrlase_43_Enz"/>
</dbReference>
<sequence length="305" mass="34041">MTFSSADNLPLSGNPLFPGWYADPEIHCFEGRYYVYPTTSRPFDEQTYYECFSSDDLTNWKNEGVILRLEDVSWSTNFAAWAPSCAQSPRDGKFYFYFSAGDGAGLGVAVSDSPTGPFRDAIGRPIVGHYPHGAQPIDAHCFVDDDGRAYLYFGGHAKCVMAPLTPTMRAFNRDFRDITPSPNYVEGPFMIKRRGLYYLMWSEGGWADSTYLAAYGVADNPYGPFEYAGKILENNPEIAFAAGHHSVLLLPNTTDDWVICYHRRPLEESDGNHRIVCLDKLEFRADGSIAPVVLTHSGVKAHPAR</sequence>
<organism evidence="9 10">
    <name type="scientific">Abditibacterium utsteinense</name>
    <dbReference type="NCBI Taxonomy" id="1960156"/>
    <lineage>
        <taxon>Bacteria</taxon>
        <taxon>Pseudomonadati</taxon>
        <taxon>Abditibacteriota</taxon>
        <taxon>Abditibacteriia</taxon>
        <taxon>Abditibacteriales</taxon>
        <taxon>Abditibacteriaceae</taxon>
        <taxon>Abditibacterium</taxon>
    </lineage>
</organism>
<comment type="caution">
    <text evidence="9">The sequence shown here is derived from an EMBL/GenBank/DDBJ whole genome shotgun (WGS) entry which is preliminary data.</text>
</comment>
<evidence type="ECO:0000256" key="4">
    <source>
        <dbReference type="ARBA" id="ARBA00023277"/>
    </source>
</evidence>
<feature type="active site" description="Proton acceptor" evidence="6">
    <location>
        <position position="23"/>
    </location>
</feature>
<dbReference type="PANTHER" id="PTHR43772:SF2">
    <property type="entry name" value="PUTATIVE (AFU_ORTHOLOGUE AFUA_2G04480)-RELATED"/>
    <property type="match status" value="1"/>
</dbReference>
<keyword evidence="10" id="KW-1185">Reference proteome</keyword>
<keyword evidence="2" id="KW-0624">Polysaccharide degradation</keyword>
<feature type="active site" description="Proton donor" evidence="6">
    <location>
        <position position="186"/>
    </location>
</feature>
<dbReference type="GO" id="GO:0004553">
    <property type="term" value="F:hydrolase activity, hydrolyzing O-glycosyl compounds"/>
    <property type="evidence" value="ECO:0007669"/>
    <property type="project" value="InterPro"/>
</dbReference>
<evidence type="ECO:0000256" key="7">
    <source>
        <dbReference type="PIRSR" id="PIRSR606710-2"/>
    </source>
</evidence>
<dbReference type="PANTHER" id="PTHR43772">
    <property type="entry name" value="ENDO-1,4-BETA-XYLANASE"/>
    <property type="match status" value="1"/>
</dbReference>
<dbReference type="InParanoid" id="A0A2S8SRB2"/>
<protein>
    <submittedName>
        <fullName evidence="9">Glycosyl hydrolases family 43</fullName>
    </submittedName>
</protein>